<keyword evidence="2" id="KW-0175">Coiled coil</keyword>
<keyword evidence="3" id="KW-0732">Signal</keyword>
<dbReference type="RefSeq" id="WP_004655078.1">
    <property type="nucleotide sequence ID" value="NZ_KB849179.1"/>
</dbReference>
<feature type="coiled-coil region" evidence="2">
    <location>
        <begin position="86"/>
        <end position="151"/>
    </location>
</feature>
<proteinExistence type="inferred from homology"/>
<dbReference type="SUPFAM" id="SSF111369">
    <property type="entry name" value="HlyD-like secretion proteins"/>
    <property type="match status" value="1"/>
</dbReference>
<evidence type="ECO:0000256" key="2">
    <source>
        <dbReference type="SAM" id="Coils"/>
    </source>
</evidence>
<feature type="domain" description="CzcB-like barrel-sandwich hybrid" evidence="4">
    <location>
        <begin position="33"/>
        <end position="179"/>
    </location>
</feature>
<dbReference type="NCBIfam" id="TIGR01730">
    <property type="entry name" value="RND_mfp"/>
    <property type="match status" value="1"/>
</dbReference>
<feature type="signal peptide" evidence="3">
    <location>
        <begin position="1"/>
        <end position="19"/>
    </location>
</feature>
<comment type="similarity">
    <text evidence="1">Belongs to the membrane fusion protein (MFP) (TC 8.A.1) family.</text>
</comment>
<dbReference type="Gene3D" id="2.40.30.170">
    <property type="match status" value="1"/>
</dbReference>
<name>A0ABN0JCU7_9GAMM</name>
<protein>
    <recommendedName>
        <fullName evidence="4">CzcB-like barrel-sandwich hybrid domain-containing protein</fullName>
    </recommendedName>
</protein>
<feature type="chain" id="PRO_5045119247" description="CzcB-like barrel-sandwich hybrid domain-containing protein" evidence="3">
    <location>
        <begin position="20"/>
        <end position="268"/>
    </location>
</feature>
<comment type="caution">
    <text evidence="5">The sequence shown here is derived from an EMBL/GenBank/DDBJ whole genome shotgun (WGS) entry which is preliminary data.</text>
</comment>
<evidence type="ECO:0000313" key="6">
    <source>
        <dbReference type="Proteomes" id="UP000013034"/>
    </source>
</evidence>
<evidence type="ECO:0000256" key="3">
    <source>
        <dbReference type="SAM" id="SignalP"/>
    </source>
</evidence>
<dbReference type="PANTHER" id="PTHR30469">
    <property type="entry name" value="MULTIDRUG RESISTANCE PROTEIN MDTA"/>
    <property type="match status" value="1"/>
</dbReference>
<dbReference type="InterPro" id="IPR058647">
    <property type="entry name" value="BSH_CzcB-like"/>
</dbReference>
<dbReference type="PANTHER" id="PTHR30469:SF15">
    <property type="entry name" value="HLYD FAMILY OF SECRETION PROTEINS"/>
    <property type="match status" value="1"/>
</dbReference>
<evidence type="ECO:0000313" key="5">
    <source>
        <dbReference type="EMBL" id="ENU22952.1"/>
    </source>
</evidence>
<dbReference type="EMBL" id="APOI01000019">
    <property type="protein sequence ID" value="ENU22952.1"/>
    <property type="molecule type" value="Genomic_DNA"/>
</dbReference>
<dbReference type="Gene3D" id="2.40.50.100">
    <property type="match status" value="1"/>
</dbReference>
<dbReference type="Gene3D" id="1.10.287.470">
    <property type="entry name" value="Helix hairpin bin"/>
    <property type="match status" value="1"/>
</dbReference>
<dbReference type="InterPro" id="IPR006143">
    <property type="entry name" value="RND_pump_MFP"/>
</dbReference>
<gene>
    <name evidence="5" type="ORF">F993_02409</name>
</gene>
<evidence type="ECO:0000256" key="1">
    <source>
        <dbReference type="ARBA" id="ARBA00009477"/>
    </source>
</evidence>
<dbReference type="Pfam" id="PF25973">
    <property type="entry name" value="BSH_CzcB"/>
    <property type="match status" value="1"/>
</dbReference>
<accession>A0ABN0JCU7</accession>
<reference evidence="5 6" key="1">
    <citation type="submission" date="2013-02" db="EMBL/GenBank/DDBJ databases">
        <title>The Genome Sequence of Acinetobacter sp. NIPH 809.</title>
        <authorList>
            <consortium name="The Broad Institute Genome Sequencing Platform"/>
            <consortium name="The Broad Institute Genome Sequencing Center for Infectious Disease"/>
            <person name="Cerqueira G."/>
            <person name="Feldgarden M."/>
            <person name="Courvalin P."/>
            <person name="Perichon B."/>
            <person name="Grillot-Courvalin C."/>
            <person name="Clermont D."/>
            <person name="Rocha E."/>
            <person name="Yoon E.-J."/>
            <person name="Nemec A."/>
            <person name="Walker B."/>
            <person name="Young S.K."/>
            <person name="Zeng Q."/>
            <person name="Gargeya S."/>
            <person name="Fitzgerald M."/>
            <person name="Haas B."/>
            <person name="Abouelleil A."/>
            <person name="Alvarado L."/>
            <person name="Arachchi H.M."/>
            <person name="Berlin A.M."/>
            <person name="Chapman S.B."/>
            <person name="Dewar J."/>
            <person name="Goldberg J."/>
            <person name="Griggs A."/>
            <person name="Gujja S."/>
            <person name="Hansen M."/>
            <person name="Howarth C."/>
            <person name="Imamovic A."/>
            <person name="Larimer J."/>
            <person name="McCowan C."/>
            <person name="Murphy C."/>
            <person name="Neiman D."/>
            <person name="Pearson M."/>
            <person name="Priest M."/>
            <person name="Roberts A."/>
            <person name="Saif S."/>
            <person name="Shea T."/>
            <person name="Sisk P."/>
            <person name="Sykes S."/>
            <person name="Wortman J."/>
            <person name="Nusbaum C."/>
            <person name="Birren B."/>
        </authorList>
    </citation>
    <scope>NUCLEOTIDE SEQUENCE [LARGE SCALE GENOMIC DNA]</scope>
    <source>
        <strain evidence="5 6">NIPH 809</strain>
    </source>
</reference>
<keyword evidence="6" id="KW-1185">Reference proteome</keyword>
<organism evidence="5 6">
    <name type="scientific">Acinetobacter proteolyticus</name>
    <dbReference type="NCBI Taxonomy" id="1776741"/>
    <lineage>
        <taxon>Bacteria</taxon>
        <taxon>Pseudomonadati</taxon>
        <taxon>Pseudomonadota</taxon>
        <taxon>Gammaproteobacteria</taxon>
        <taxon>Moraxellales</taxon>
        <taxon>Moraxellaceae</taxon>
        <taxon>Acinetobacter</taxon>
    </lineage>
</organism>
<evidence type="ECO:0000259" key="4">
    <source>
        <dbReference type="Pfam" id="PF25973"/>
    </source>
</evidence>
<sequence>MKYALVFFTTLSCSTSVLADSLNFACMVQPAQIVEIRSPITGILQNITVKAGTPIKKGQVLAQIESSVEKSATQTAYFRTQLRGSANTARSKIEHAESKVNRMKQLLAENFVSKQAYDDAYSELQQARSELQTAQENIKQAEYEYKQSQADLNRRTIYSPFNGVVIQQYIYAGSLVNPTEGKNPILKIAQTDQFKINAIIPLKYFNTVKKGQKLKLIPEAPFEKYAAIIQLDHVDQVIDASSGTFSAGATIKSNSVKFPSGIRCKMYL</sequence>
<dbReference type="Proteomes" id="UP000013034">
    <property type="component" value="Unassembled WGS sequence"/>
</dbReference>